<sequence>MAEPFLDIAAFKAEYQGTLSAGETTTASRLLQVASDYIRGLKDDVDGNAAKQVVFEIVRDAAMYGGLERLSSFQNTTSRRTEAGTFDAAVKVVSDYLSDRQKVLLGIPLVAAPAYSFPKCDY</sequence>
<dbReference type="AlphaFoldDB" id="A0AAE4RE87"/>
<dbReference type="Proteomes" id="UP001187143">
    <property type="component" value="Unassembled WGS sequence"/>
</dbReference>
<name>A0AAE4RE87_MYCIT</name>
<protein>
    <recommendedName>
        <fullName evidence="3">Head-to-tail adaptor</fullName>
    </recommendedName>
</protein>
<evidence type="ECO:0000313" key="2">
    <source>
        <dbReference type="Proteomes" id="UP001187143"/>
    </source>
</evidence>
<accession>A0AAE4RE87</accession>
<gene>
    <name evidence="1" type="ORF">R4F53_18205</name>
</gene>
<organism evidence="1 2">
    <name type="scientific">Mycobacterium intracellulare</name>
    <dbReference type="NCBI Taxonomy" id="1767"/>
    <lineage>
        <taxon>Bacteria</taxon>
        <taxon>Bacillati</taxon>
        <taxon>Actinomycetota</taxon>
        <taxon>Actinomycetes</taxon>
        <taxon>Mycobacteriales</taxon>
        <taxon>Mycobacteriaceae</taxon>
        <taxon>Mycobacterium</taxon>
        <taxon>Mycobacterium avium complex (MAC)</taxon>
    </lineage>
</organism>
<comment type="caution">
    <text evidence="1">The sequence shown here is derived from an EMBL/GenBank/DDBJ whole genome shotgun (WGS) entry which is preliminary data.</text>
</comment>
<evidence type="ECO:0008006" key="3">
    <source>
        <dbReference type="Google" id="ProtNLM"/>
    </source>
</evidence>
<dbReference type="RefSeq" id="WP_317728725.1">
    <property type="nucleotide sequence ID" value="NZ_JAWLLC010000033.1"/>
</dbReference>
<evidence type="ECO:0000313" key="1">
    <source>
        <dbReference type="EMBL" id="MDV7014224.1"/>
    </source>
</evidence>
<dbReference type="EMBL" id="JAWLLD010000021">
    <property type="protein sequence ID" value="MDV7014224.1"/>
    <property type="molecule type" value="Genomic_DNA"/>
</dbReference>
<proteinExistence type="predicted"/>
<reference evidence="1" key="1">
    <citation type="submission" date="2023-10" db="EMBL/GenBank/DDBJ databases">
        <title>Characterization and genome sequence of Mycobacterium intracellulare ABSURDO, a novel pathogenic isolate with three colony morphotypes that vary in growth and acid-fastness.</title>
        <authorList>
            <person name="Jude B.A."/>
            <person name="Robinson R.T."/>
        </authorList>
    </citation>
    <scope>NUCLEOTIDE SEQUENCE</scope>
    <source>
        <strain evidence="1">ABSURDO Component B</strain>
    </source>
</reference>